<name>A0A1F5YKG5_9BACT</name>
<dbReference type="InterPro" id="IPR037257">
    <property type="entry name" value="T2SS_E_N_sf"/>
</dbReference>
<dbReference type="EMBL" id="MFIX01000256">
    <property type="protein sequence ID" value="OGG00457.1"/>
    <property type="molecule type" value="Genomic_DNA"/>
</dbReference>
<dbReference type="SUPFAM" id="SSF160246">
    <property type="entry name" value="EspE N-terminal domain-like"/>
    <property type="match status" value="2"/>
</dbReference>
<organism evidence="1 2">
    <name type="scientific">Candidatus Glassbacteria bacterium RIFCSPLOWO2_12_FULL_58_11</name>
    <dbReference type="NCBI Taxonomy" id="1817867"/>
    <lineage>
        <taxon>Bacteria</taxon>
        <taxon>Candidatus Glassiibacteriota</taxon>
    </lineage>
</organism>
<reference evidence="1 2" key="1">
    <citation type="journal article" date="2016" name="Nat. Commun.">
        <title>Thousands of microbial genomes shed light on interconnected biogeochemical processes in an aquifer system.</title>
        <authorList>
            <person name="Anantharaman K."/>
            <person name="Brown C.T."/>
            <person name="Hug L.A."/>
            <person name="Sharon I."/>
            <person name="Castelle C.J."/>
            <person name="Probst A.J."/>
            <person name="Thomas B.C."/>
            <person name="Singh A."/>
            <person name="Wilkins M.J."/>
            <person name="Karaoz U."/>
            <person name="Brodie E.L."/>
            <person name="Williams K.H."/>
            <person name="Hubbard S.S."/>
            <person name="Banfield J.F."/>
        </authorList>
    </citation>
    <scope>NUCLEOTIDE SEQUENCE [LARGE SCALE GENOMIC DNA]</scope>
</reference>
<evidence type="ECO:0000313" key="2">
    <source>
        <dbReference type="Proteomes" id="UP000179129"/>
    </source>
</evidence>
<evidence type="ECO:0000313" key="1">
    <source>
        <dbReference type="EMBL" id="OGG00457.1"/>
    </source>
</evidence>
<dbReference type="AlphaFoldDB" id="A0A1F5YKG5"/>
<accession>A0A1F5YKG5</accession>
<dbReference type="Proteomes" id="UP000179129">
    <property type="component" value="Unassembled WGS sequence"/>
</dbReference>
<evidence type="ECO:0008006" key="3">
    <source>
        <dbReference type="Google" id="ProtNLM"/>
    </source>
</evidence>
<sequence>MLSYLFGQYLLECGLISTEQLTDGLRYQRNNNRVMGELAVEMGLLDRQQILQILEWQLSVDKDFGQVAKELGFLSEEQLEHLLELQQERHVYLGEALVTQGILKRAELENGLKNFHGEKDKSLKAGAEEEPEKDTAAALFSLVSKMLPRLSSGKMVSGGLYPTISDPHHSYIFCQRLCGEQDLAACLTIPEDLFEVFGEALSSRIKQAVNGGKSAKYGRAIKGCLRNVLEVFAANQKKEGFIYRLEGETEKFSRRIYLSRKKKAHKSSCAEFFLITPPGPDGEFLQFNLCLLFSH</sequence>
<dbReference type="STRING" id="1817867.A3F83_07285"/>
<gene>
    <name evidence="1" type="ORF">A3F83_07285</name>
</gene>
<proteinExistence type="predicted"/>
<protein>
    <recommendedName>
        <fullName evidence="3">Type II secretion system protein GspE N-terminal domain-containing protein</fullName>
    </recommendedName>
</protein>
<comment type="caution">
    <text evidence="1">The sequence shown here is derived from an EMBL/GenBank/DDBJ whole genome shotgun (WGS) entry which is preliminary data.</text>
</comment>